<accession>A0A380H3U2</accession>
<proteinExistence type="predicted"/>
<name>A0A380H3U2_9STAP</name>
<organism evidence="2 3">
    <name type="scientific">Staphylococcus saccharolyticus</name>
    <dbReference type="NCBI Taxonomy" id="33028"/>
    <lineage>
        <taxon>Bacteria</taxon>
        <taxon>Bacillati</taxon>
        <taxon>Bacillota</taxon>
        <taxon>Bacilli</taxon>
        <taxon>Bacillales</taxon>
        <taxon>Staphylococcaceae</taxon>
        <taxon>Staphylococcus</taxon>
    </lineage>
</organism>
<evidence type="ECO:0000313" key="3">
    <source>
        <dbReference type="Proteomes" id="UP000255425"/>
    </source>
</evidence>
<protein>
    <submittedName>
        <fullName evidence="2">Maltose ABC transporter permease</fullName>
    </submittedName>
</protein>
<dbReference type="EMBL" id="UHDZ01000001">
    <property type="protein sequence ID" value="SUM71864.1"/>
    <property type="molecule type" value="Genomic_DNA"/>
</dbReference>
<keyword evidence="1" id="KW-0812">Transmembrane</keyword>
<dbReference type="Proteomes" id="UP000255425">
    <property type="component" value="Unassembled WGS sequence"/>
</dbReference>
<sequence length="89" mass="10908">MKPNNKRHQVHHTHQKSLLQRIWEHKILYLMILPCLFFYLIFNYMPMTSLVLAFKDFRFDTGIIGGEWKGLHYFSRFLIHVVHRLLLIR</sequence>
<evidence type="ECO:0000256" key="1">
    <source>
        <dbReference type="SAM" id="Phobius"/>
    </source>
</evidence>
<keyword evidence="3" id="KW-1185">Reference proteome</keyword>
<dbReference type="AlphaFoldDB" id="A0A380H3U2"/>
<evidence type="ECO:0000313" key="2">
    <source>
        <dbReference type="EMBL" id="SUM71864.1"/>
    </source>
</evidence>
<keyword evidence="1" id="KW-1133">Transmembrane helix</keyword>
<keyword evidence="1" id="KW-0472">Membrane</keyword>
<feature type="transmembrane region" description="Helical" evidence="1">
    <location>
        <begin position="27"/>
        <end position="45"/>
    </location>
</feature>
<gene>
    <name evidence="2" type="ORF">NCTC11807_01615</name>
</gene>
<reference evidence="2 3" key="1">
    <citation type="submission" date="2018-06" db="EMBL/GenBank/DDBJ databases">
        <authorList>
            <consortium name="Pathogen Informatics"/>
            <person name="Doyle S."/>
        </authorList>
    </citation>
    <scope>NUCLEOTIDE SEQUENCE [LARGE SCALE GENOMIC DNA]</scope>
    <source>
        <strain evidence="2 3">NCTC11807</strain>
    </source>
</reference>